<accession>A0A418Q8P5</accession>
<organism evidence="1 2">
    <name type="scientific">Corynebacterium falsenii</name>
    <dbReference type="NCBI Taxonomy" id="108486"/>
    <lineage>
        <taxon>Bacteria</taxon>
        <taxon>Bacillati</taxon>
        <taxon>Actinomycetota</taxon>
        <taxon>Actinomycetes</taxon>
        <taxon>Mycobacteriales</taxon>
        <taxon>Corynebacteriaceae</taxon>
        <taxon>Corynebacterium</taxon>
    </lineage>
</organism>
<sequence>MIPELTSVGLNYPRWQDALEAAHATGALTVSGEVRDGQVLQFDDPSGARLVILAVEPYGAFASFFGGVGTTGHLSMVNDVVGVIDNVADSPALQTSGQSAPVVASVAATVAQGPLLFDAETLEYQQVELSALASDLRVHANAADFATAGGSKLGVVDSLGMTDINSGAKAPHAAARIAVETTLVSRRVNSLTGQTFWAFTVQQPFDFTVVVDDSALEGLPEDIVAKLSDSSAEWVTLDSPLILDGLVQFTATTMAAPGCSPGGCGSGSCGCGGH</sequence>
<gene>
    <name evidence="1" type="ORF">D3M95_04535</name>
</gene>
<evidence type="ECO:0000313" key="2">
    <source>
        <dbReference type="Proteomes" id="UP000285278"/>
    </source>
</evidence>
<dbReference type="STRING" id="1451189.CFAL_06185"/>
<protein>
    <submittedName>
        <fullName evidence="1">Uncharacterized protein</fullName>
    </submittedName>
</protein>
<dbReference type="AlphaFoldDB" id="A0A418Q8P5"/>
<proteinExistence type="predicted"/>
<dbReference type="RefSeq" id="WP_119664526.1">
    <property type="nucleotide sequence ID" value="NZ_QXJK01000003.1"/>
</dbReference>
<dbReference type="OrthoDB" id="4420183at2"/>
<reference evidence="1 2" key="1">
    <citation type="submission" date="2018-09" db="EMBL/GenBank/DDBJ databases">
        <title>Optimization and identification of Corynebacterium falsenii FN1-14 from fish paste.</title>
        <authorList>
            <person name="Daroonpunt R."/>
            <person name="Tanasupawat S."/>
        </authorList>
    </citation>
    <scope>NUCLEOTIDE SEQUENCE [LARGE SCALE GENOMIC DNA]</scope>
    <source>
        <strain evidence="1 2">FN1-14</strain>
    </source>
</reference>
<keyword evidence="2" id="KW-1185">Reference proteome</keyword>
<dbReference type="Proteomes" id="UP000285278">
    <property type="component" value="Unassembled WGS sequence"/>
</dbReference>
<dbReference type="EMBL" id="QXJK01000003">
    <property type="protein sequence ID" value="RIX35763.1"/>
    <property type="molecule type" value="Genomic_DNA"/>
</dbReference>
<name>A0A418Q8P5_9CORY</name>
<evidence type="ECO:0000313" key="1">
    <source>
        <dbReference type="EMBL" id="RIX35763.1"/>
    </source>
</evidence>
<comment type="caution">
    <text evidence="1">The sequence shown here is derived from an EMBL/GenBank/DDBJ whole genome shotgun (WGS) entry which is preliminary data.</text>
</comment>